<evidence type="ECO:0008006" key="4">
    <source>
        <dbReference type="Google" id="ProtNLM"/>
    </source>
</evidence>
<dbReference type="Gene3D" id="1.20.58.1880">
    <property type="match status" value="1"/>
</dbReference>
<keyword evidence="3" id="KW-1185">Reference proteome</keyword>
<evidence type="ECO:0000313" key="3">
    <source>
        <dbReference type="Proteomes" id="UP001642409"/>
    </source>
</evidence>
<name>A0AA86V680_9EUKA</name>
<organism evidence="1">
    <name type="scientific">Hexamita inflata</name>
    <dbReference type="NCBI Taxonomy" id="28002"/>
    <lineage>
        <taxon>Eukaryota</taxon>
        <taxon>Metamonada</taxon>
        <taxon>Diplomonadida</taxon>
        <taxon>Hexamitidae</taxon>
        <taxon>Hexamitinae</taxon>
        <taxon>Hexamita</taxon>
    </lineage>
</organism>
<protein>
    <recommendedName>
        <fullName evidence="4">Myb-like domain-containing protein</fullName>
    </recommendedName>
</protein>
<evidence type="ECO:0000313" key="1">
    <source>
        <dbReference type="EMBL" id="CAI9977892.1"/>
    </source>
</evidence>
<dbReference type="Proteomes" id="UP001642409">
    <property type="component" value="Unassembled WGS sequence"/>
</dbReference>
<dbReference type="EMBL" id="CATOUU010001180">
    <property type="protein sequence ID" value="CAI9977892.1"/>
    <property type="molecule type" value="Genomic_DNA"/>
</dbReference>
<comment type="caution">
    <text evidence="1">The sequence shown here is derived from an EMBL/GenBank/DDBJ whole genome shotgun (WGS) entry which is preliminary data.</text>
</comment>
<dbReference type="InterPro" id="IPR009057">
    <property type="entry name" value="Homeodomain-like_sf"/>
</dbReference>
<evidence type="ECO:0000313" key="2">
    <source>
        <dbReference type="EMBL" id="CAL6033876.1"/>
    </source>
</evidence>
<dbReference type="EMBL" id="CAXDID020000126">
    <property type="protein sequence ID" value="CAL6033876.1"/>
    <property type="molecule type" value="Genomic_DNA"/>
</dbReference>
<sequence length="218" mass="25274">MLSQVSLFVSKVDCISGVKTAWLIVIACDKRRVQFNSLSLNLQLQYKFVWCLIRLILSSGAGSVCQSERYLPKKCSNTFVYQKFKTLQNSFWRSTSINEVGQTPSTPEMQTTHTKAFAPKTKWSDEEVKLFFALLPQLGADFKQYVPHLDRTYSQIKGFYHNYLRRQGVSKEMDSPVHQFKAREYHRHPVQSVQRSQFSQETAQLLDSLMDIMLSLNE</sequence>
<proteinExistence type="predicted"/>
<reference evidence="1" key="1">
    <citation type="submission" date="2023-06" db="EMBL/GenBank/DDBJ databases">
        <authorList>
            <person name="Kurt Z."/>
        </authorList>
    </citation>
    <scope>NUCLEOTIDE SEQUENCE</scope>
</reference>
<dbReference type="AlphaFoldDB" id="A0AA86V680"/>
<reference evidence="2 3" key="2">
    <citation type="submission" date="2024-07" db="EMBL/GenBank/DDBJ databases">
        <authorList>
            <person name="Akdeniz Z."/>
        </authorList>
    </citation>
    <scope>NUCLEOTIDE SEQUENCE [LARGE SCALE GENOMIC DNA]</scope>
</reference>
<accession>A0AA86V680</accession>
<gene>
    <name evidence="2" type="ORF">HINF_LOCUS35182</name>
    <name evidence="1" type="ORF">HINF_LOCUS65537</name>
</gene>
<dbReference type="SUPFAM" id="SSF46689">
    <property type="entry name" value="Homeodomain-like"/>
    <property type="match status" value="1"/>
</dbReference>